<organism evidence="1 2">
    <name type="scientific">Pseudocercospora musae</name>
    <dbReference type="NCBI Taxonomy" id="113226"/>
    <lineage>
        <taxon>Eukaryota</taxon>
        <taxon>Fungi</taxon>
        <taxon>Dikarya</taxon>
        <taxon>Ascomycota</taxon>
        <taxon>Pezizomycotina</taxon>
        <taxon>Dothideomycetes</taxon>
        <taxon>Dothideomycetidae</taxon>
        <taxon>Mycosphaerellales</taxon>
        <taxon>Mycosphaerellaceae</taxon>
        <taxon>Pseudocercospora</taxon>
    </lineage>
</organism>
<proteinExistence type="predicted"/>
<accession>A0A139IMV2</accession>
<evidence type="ECO:0000313" key="2">
    <source>
        <dbReference type="Proteomes" id="UP000073492"/>
    </source>
</evidence>
<sequence>MLTVISRYLRPARECINTFSPYCRCSLQQSRPATTLTCGRWWTAEEDEQLLRRYRAPYPESQSGRYRQPFSTEEDEIIIERRRNGLSARKTAMESDRSTRSIQHRLRTLRTMNKKLGTMNAAPSAPENRPFTEQDVQDMKSLLSQGTSPAQEKTSRAMSYGAIDPVQNNGLVRAGRGESASRIAINGRPLRTSTCYISGNTRLNVEGDIFAHGQFHPVLRWPFPLPSPSNAFSIGPQGQGL</sequence>
<dbReference type="Proteomes" id="UP000073492">
    <property type="component" value="Unassembled WGS sequence"/>
</dbReference>
<name>A0A139IMV2_9PEZI</name>
<keyword evidence="2" id="KW-1185">Reference proteome</keyword>
<reference evidence="1 2" key="1">
    <citation type="submission" date="2015-07" db="EMBL/GenBank/DDBJ databases">
        <title>Comparative genomics of the Sigatoka disease complex on banana suggests a link between parallel evolutionary changes in Pseudocercospora fijiensis and Pseudocercospora eumusae and increased virulence on the banana host.</title>
        <authorList>
            <person name="Chang T.-C."/>
            <person name="Salvucci A."/>
            <person name="Crous P.W."/>
            <person name="Stergiopoulos I."/>
        </authorList>
    </citation>
    <scope>NUCLEOTIDE SEQUENCE [LARGE SCALE GENOMIC DNA]</scope>
    <source>
        <strain evidence="1 2">CBS 116634</strain>
    </source>
</reference>
<gene>
    <name evidence="1" type="ORF">AC579_9511</name>
</gene>
<protein>
    <submittedName>
        <fullName evidence="1">Uncharacterized protein</fullName>
    </submittedName>
</protein>
<comment type="caution">
    <text evidence="1">The sequence shown here is derived from an EMBL/GenBank/DDBJ whole genome shotgun (WGS) entry which is preliminary data.</text>
</comment>
<dbReference type="EMBL" id="LFZO01000046">
    <property type="protein sequence ID" value="KXT15995.1"/>
    <property type="molecule type" value="Genomic_DNA"/>
</dbReference>
<dbReference type="AlphaFoldDB" id="A0A139IMV2"/>
<evidence type="ECO:0000313" key="1">
    <source>
        <dbReference type="EMBL" id="KXT15995.1"/>
    </source>
</evidence>